<evidence type="ECO:0000256" key="3">
    <source>
        <dbReference type="ARBA" id="ARBA00022605"/>
    </source>
</evidence>
<dbReference type="SUPFAM" id="SSF53633">
    <property type="entry name" value="Carbamate kinase-like"/>
    <property type="match status" value="1"/>
</dbReference>
<keyword evidence="7 9" id="KW-0067">ATP-binding</keyword>
<evidence type="ECO:0000256" key="4">
    <source>
        <dbReference type="ARBA" id="ARBA00022679"/>
    </source>
</evidence>
<dbReference type="EMBL" id="JAVRIE010000002">
    <property type="protein sequence ID" value="MDT0582348.1"/>
    <property type="molecule type" value="Genomic_DNA"/>
</dbReference>
<evidence type="ECO:0000256" key="1">
    <source>
        <dbReference type="ARBA" id="ARBA00004828"/>
    </source>
</evidence>
<dbReference type="GO" id="GO:0003991">
    <property type="term" value="F:acetylglutamate kinase activity"/>
    <property type="evidence" value="ECO:0007669"/>
    <property type="project" value="UniProtKB-UniRule"/>
</dbReference>
<comment type="catalytic activity">
    <reaction evidence="8 9">
        <text>N-acetyl-L-glutamate + ATP = N-acetyl-L-glutamyl 5-phosphate + ADP</text>
        <dbReference type="Rhea" id="RHEA:14629"/>
        <dbReference type="ChEBI" id="CHEBI:30616"/>
        <dbReference type="ChEBI" id="CHEBI:44337"/>
        <dbReference type="ChEBI" id="CHEBI:57936"/>
        <dbReference type="ChEBI" id="CHEBI:456216"/>
        <dbReference type="EC" id="2.7.2.8"/>
    </reaction>
</comment>
<evidence type="ECO:0000313" key="11">
    <source>
        <dbReference type="EMBL" id="MDT0582348.1"/>
    </source>
</evidence>
<comment type="caution">
    <text evidence="11">The sequence shown here is derived from an EMBL/GenBank/DDBJ whole genome shotgun (WGS) entry which is preliminary data.</text>
</comment>
<protein>
    <recommendedName>
        <fullName evidence="9">Acetylglutamate kinase</fullName>
        <ecNumber evidence="9">2.7.2.8</ecNumber>
    </recommendedName>
    <alternativeName>
        <fullName evidence="9">N-acetyl-L-glutamate 5-phosphotransferase</fullName>
    </alternativeName>
    <alternativeName>
        <fullName evidence="9">NAG kinase</fullName>
        <shortName evidence="9">NAGK</shortName>
    </alternativeName>
</protein>
<sequence>MDINSTNIVLKVGGNFFEDTLAQSSFFKAVSELKKQGYNIAIVHGGGSQLQTQLTALGFESKKHNGLRISPDEQMPAVAGVLAGTLNKQLVCMAMQHGLSGVGIALCDGNLAHCTEVDSTLGAVGYPHPKSAKLLHQLMHANLTPIICSIGSNNEGRLFNVNADQAATCVASLLYADLFLLSDVAGVLDAQKNRITQLNHQTISELTANGVIADGMVVKVKAAQEAANTLHKPVTIGSWSEVSKLLADLKEAQGQNAECGLNTGTQILPAKGVNE</sequence>
<dbReference type="InterPro" id="IPR001048">
    <property type="entry name" value="Asp/Glu/Uridylate_kinase"/>
</dbReference>
<dbReference type="GO" id="GO:0042450">
    <property type="term" value="P:L-arginine biosynthetic process via ornithine"/>
    <property type="evidence" value="ECO:0007669"/>
    <property type="project" value="UniProtKB-UniRule"/>
</dbReference>
<dbReference type="PANTHER" id="PTHR23342:SF0">
    <property type="entry name" value="N-ACETYLGLUTAMATE SYNTHASE, MITOCHONDRIAL"/>
    <property type="match status" value="1"/>
</dbReference>
<reference evidence="11 12" key="1">
    <citation type="submission" date="2023-09" db="EMBL/GenBank/DDBJ databases">
        <authorList>
            <person name="Rey-Velasco X."/>
        </authorList>
    </citation>
    <scope>NUCLEOTIDE SEQUENCE [LARGE SCALE GENOMIC DNA]</scope>
    <source>
        <strain evidence="11 12">W409</strain>
    </source>
</reference>
<evidence type="ECO:0000256" key="6">
    <source>
        <dbReference type="ARBA" id="ARBA00022777"/>
    </source>
</evidence>
<feature type="site" description="Transition state stabilizer" evidence="9">
    <location>
        <position position="11"/>
    </location>
</feature>
<evidence type="ECO:0000313" key="12">
    <source>
        <dbReference type="Proteomes" id="UP001249020"/>
    </source>
</evidence>
<feature type="binding site" evidence="9">
    <location>
        <position position="160"/>
    </location>
    <ligand>
        <name>substrate</name>
    </ligand>
</feature>
<dbReference type="HAMAP" id="MF_00082">
    <property type="entry name" value="ArgB"/>
    <property type="match status" value="1"/>
</dbReference>
<keyword evidence="9" id="KW-0963">Cytoplasm</keyword>
<keyword evidence="3 9" id="KW-0028">Amino-acid biosynthesis</keyword>
<dbReference type="Proteomes" id="UP001249020">
    <property type="component" value="Unassembled WGS sequence"/>
</dbReference>
<comment type="subcellular location">
    <subcellularLocation>
        <location evidence="9">Cytoplasm</location>
    </subcellularLocation>
</comment>
<dbReference type="InterPro" id="IPR037528">
    <property type="entry name" value="ArgB"/>
</dbReference>
<evidence type="ECO:0000259" key="10">
    <source>
        <dbReference type="Pfam" id="PF00696"/>
    </source>
</evidence>
<dbReference type="NCBIfam" id="TIGR00761">
    <property type="entry name" value="argB"/>
    <property type="match status" value="1"/>
</dbReference>
<dbReference type="GO" id="GO:0005524">
    <property type="term" value="F:ATP binding"/>
    <property type="evidence" value="ECO:0007669"/>
    <property type="project" value="UniProtKB-UniRule"/>
</dbReference>
<proteinExistence type="inferred from homology"/>
<dbReference type="InterPro" id="IPR004662">
    <property type="entry name" value="AcgluKinase_fam"/>
</dbReference>
<feature type="binding site" evidence="9">
    <location>
        <begin position="46"/>
        <end position="47"/>
    </location>
    <ligand>
        <name>substrate</name>
    </ligand>
</feature>
<dbReference type="Pfam" id="PF00696">
    <property type="entry name" value="AA_kinase"/>
    <property type="match status" value="1"/>
</dbReference>
<dbReference type="AlphaFoldDB" id="A0AAW8QYV7"/>
<dbReference type="PIRSF" id="PIRSF000728">
    <property type="entry name" value="NAGK"/>
    <property type="match status" value="1"/>
</dbReference>
<evidence type="ECO:0000256" key="8">
    <source>
        <dbReference type="ARBA" id="ARBA00048141"/>
    </source>
</evidence>
<comment type="function">
    <text evidence="9">Catalyzes the ATP-dependent phosphorylation of N-acetyl-L-glutamate.</text>
</comment>
<feature type="binding site" evidence="9">
    <location>
        <position position="68"/>
    </location>
    <ligand>
        <name>substrate</name>
    </ligand>
</feature>
<gene>
    <name evidence="9 11" type="primary">argB</name>
    <name evidence="11" type="ORF">RM544_07340</name>
</gene>
<keyword evidence="2 9" id="KW-0055">Arginine biosynthesis</keyword>
<keyword evidence="6 9" id="KW-0418">Kinase</keyword>
<dbReference type="Gene3D" id="3.40.1160.10">
    <property type="entry name" value="Acetylglutamate kinase-like"/>
    <property type="match status" value="1"/>
</dbReference>
<dbReference type="EC" id="2.7.2.8" evidence="9"/>
<comment type="pathway">
    <text evidence="1 9">Amino-acid biosynthesis; L-arginine biosynthesis; N(2)-acetyl-L-ornithine from L-glutamate: step 2/4.</text>
</comment>
<evidence type="ECO:0000256" key="9">
    <source>
        <dbReference type="HAMAP-Rule" id="MF_00082"/>
    </source>
</evidence>
<feature type="site" description="Transition state stabilizer" evidence="9">
    <location>
        <position position="219"/>
    </location>
</feature>
<evidence type="ECO:0000256" key="5">
    <source>
        <dbReference type="ARBA" id="ARBA00022741"/>
    </source>
</evidence>
<comment type="similarity">
    <text evidence="9">Belongs to the acetylglutamate kinase family. ArgB subfamily.</text>
</comment>
<evidence type="ECO:0000256" key="7">
    <source>
        <dbReference type="ARBA" id="ARBA00022840"/>
    </source>
</evidence>
<keyword evidence="4 9" id="KW-0808">Transferase</keyword>
<dbReference type="PANTHER" id="PTHR23342">
    <property type="entry name" value="N-ACETYLGLUTAMATE SYNTHASE"/>
    <property type="match status" value="1"/>
</dbReference>
<organism evidence="11 12">
    <name type="scientific">Brumicola blandensis</name>
    <dbReference type="NCBI Taxonomy" id="3075611"/>
    <lineage>
        <taxon>Bacteria</taxon>
        <taxon>Pseudomonadati</taxon>
        <taxon>Pseudomonadota</taxon>
        <taxon>Gammaproteobacteria</taxon>
        <taxon>Alteromonadales</taxon>
        <taxon>Alteromonadaceae</taxon>
        <taxon>Brumicola</taxon>
    </lineage>
</organism>
<feature type="domain" description="Aspartate/glutamate/uridylate kinase" evidence="10">
    <location>
        <begin position="8"/>
        <end position="236"/>
    </location>
</feature>
<accession>A0AAW8QYV7</accession>
<keyword evidence="12" id="KW-1185">Reference proteome</keyword>
<dbReference type="GO" id="GO:0005737">
    <property type="term" value="C:cytoplasm"/>
    <property type="evidence" value="ECO:0007669"/>
    <property type="project" value="UniProtKB-SubCell"/>
</dbReference>
<dbReference type="RefSeq" id="WP_311361112.1">
    <property type="nucleotide sequence ID" value="NZ_JAVRIE010000002.1"/>
</dbReference>
<name>A0AAW8QYV7_9ALTE</name>
<evidence type="ECO:0000256" key="2">
    <source>
        <dbReference type="ARBA" id="ARBA00022571"/>
    </source>
</evidence>
<keyword evidence="5 9" id="KW-0547">Nucleotide-binding</keyword>
<dbReference type="InterPro" id="IPR036393">
    <property type="entry name" value="AceGlu_kinase-like_sf"/>
</dbReference>